<dbReference type="Gene3D" id="2.60.40.1240">
    <property type="match status" value="1"/>
</dbReference>
<sequence length="322" mass="34451">MKVFKLSGHTMAFLSIFGLALLFTACGTDTTGGTTGLPPATTATKTATTQTGTVVPTSTTTSSGTDSGQGVTFTYASVKYTLLSVEQKSTFSDDDDSSAPQHVRINLKEENTYADTAFIFYSDSIRLILPNNTTVTPNKEQDSTPISQGVARTNWIDFPVPSQQTLSSLVVQFGTATEYQFLIPLSAHPNLSKYQDKSVSPNATLHYKIDWKLLKATSSFSYADHQADKGKKYILIDLQADNSTSDAFFPFPTDNFRLKAGGESQAPKAVDSSLSGSIAANSTGTKGTVAFLVPADATSFTLDFLAQPSEKIDEATATFTLS</sequence>
<dbReference type="OrthoDB" id="148302at2"/>
<feature type="region of interest" description="Disordered" evidence="2">
    <location>
        <begin position="37"/>
        <end position="63"/>
    </location>
</feature>
<protein>
    <recommendedName>
        <fullName evidence="6">DUF4352 domain-containing protein</fullName>
    </recommendedName>
</protein>
<feature type="signal peptide" evidence="3">
    <location>
        <begin position="1"/>
        <end position="27"/>
    </location>
</feature>
<feature type="chain" id="PRO_5019085539" description="DUF4352 domain-containing protein" evidence="3">
    <location>
        <begin position="28"/>
        <end position="322"/>
    </location>
</feature>
<evidence type="ECO:0000256" key="3">
    <source>
        <dbReference type="SAM" id="SignalP"/>
    </source>
</evidence>
<dbReference type="RefSeq" id="WP_126583431.1">
    <property type="nucleotide sequence ID" value="NZ_BIFR01000002.1"/>
</dbReference>
<evidence type="ECO:0008006" key="6">
    <source>
        <dbReference type="Google" id="ProtNLM"/>
    </source>
</evidence>
<gene>
    <name evidence="4" type="ORF">KTT_59030</name>
</gene>
<accession>A0A402AA45</accession>
<evidence type="ECO:0000313" key="5">
    <source>
        <dbReference type="Proteomes" id="UP000287352"/>
    </source>
</evidence>
<organism evidence="4 5">
    <name type="scientific">Tengunoibacter tsumagoiensis</name>
    <dbReference type="NCBI Taxonomy" id="2014871"/>
    <lineage>
        <taxon>Bacteria</taxon>
        <taxon>Bacillati</taxon>
        <taxon>Chloroflexota</taxon>
        <taxon>Ktedonobacteria</taxon>
        <taxon>Ktedonobacterales</taxon>
        <taxon>Dictyobacteraceae</taxon>
        <taxon>Tengunoibacter</taxon>
    </lineage>
</organism>
<reference evidence="5" key="1">
    <citation type="submission" date="2018-12" db="EMBL/GenBank/DDBJ databases">
        <title>Tengunoibacter tsumagoiensis gen. nov., sp. nov., Dictyobacter kobayashii sp. nov., D. alpinus sp. nov., and D. joshuensis sp. nov. and description of Dictyobacteraceae fam. nov. within the order Ktedonobacterales isolated from Tengu-no-mugimeshi.</title>
        <authorList>
            <person name="Wang C.M."/>
            <person name="Zheng Y."/>
            <person name="Sakai Y."/>
            <person name="Toyoda A."/>
            <person name="Minakuchi Y."/>
            <person name="Abe K."/>
            <person name="Yokota A."/>
            <person name="Yabe S."/>
        </authorList>
    </citation>
    <scope>NUCLEOTIDE SEQUENCE [LARGE SCALE GENOMIC DNA]</scope>
    <source>
        <strain evidence="5">Uno3</strain>
    </source>
</reference>
<evidence type="ECO:0000313" key="4">
    <source>
        <dbReference type="EMBL" id="GCE16044.1"/>
    </source>
</evidence>
<evidence type="ECO:0000256" key="2">
    <source>
        <dbReference type="SAM" id="MobiDB-lite"/>
    </source>
</evidence>
<dbReference type="PROSITE" id="PS51257">
    <property type="entry name" value="PROKAR_LIPOPROTEIN"/>
    <property type="match status" value="1"/>
</dbReference>
<dbReference type="Proteomes" id="UP000287352">
    <property type="component" value="Unassembled WGS sequence"/>
</dbReference>
<comment type="caution">
    <text evidence="4">The sequence shown here is derived from an EMBL/GenBank/DDBJ whole genome shotgun (WGS) entry which is preliminary data.</text>
</comment>
<dbReference type="InterPro" id="IPR029050">
    <property type="entry name" value="Immunoprotect_excell_Ig-like"/>
</dbReference>
<keyword evidence="1 3" id="KW-0732">Signal</keyword>
<name>A0A402AA45_9CHLR</name>
<keyword evidence="5" id="KW-1185">Reference proteome</keyword>
<dbReference type="EMBL" id="BIFR01000002">
    <property type="protein sequence ID" value="GCE16044.1"/>
    <property type="molecule type" value="Genomic_DNA"/>
</dbReference>
<dbReference type="AlphaFoldDB" id="A0A402AA45"/>
<proteinExistence type="predicted"/>
<evidence type="ECO:0000256" key="1">
    <source>
        <dbReference type="ARBA" id="ARBA00022729"/>
    </source>
</evidence>